<dbReference type="EMBL" id="FXAT01000003">
    <property type="protein sequence ID" value="SMG39928.1"/>
    <property type="molecule type" value="Genomic_DNA"/>
</dbReference>
<evidence type="ECO:0000313" key="1">
    <source>
        <dbReference type="EMBL" id="SMG39928.1"/>
    </source>
</evidence>
<dbReference type="OrthoDB" id="5291587at2"/>
<dbReference type="CDD" id="cd22362">
    <property type="entry name" value="TnsA_endonuclease-like"/>
    <property type="match status" value="1"/>
</dbReference>
<dbReference type="InterPro" id="IPR011856">
    <property type="entry name" value="tRNA_endonuc-like_dom_sf"/>
</dbReference>
<dbReference type="Proteomes" id="UP000193228">
    <property type="component" value="Unassembled WGS sequence"/>
</dbReference>
<proteinExistence type="predicted"/>
<keyword evidence="2" id="KW-1185">Reference proteome</keyword>
<sequence>MTKQLDVLHPSVLTAHNNFGIDVGFLLKPKQSVFPFDIQLPEFDCRQVEHGASYKPHLKAGRQRKGTGSSNYGRKVERTMECLSCLERHYLLAFEHNNFIIDIREQYAMADDAVIRRLVEANRSIRRTDVKSIDFVLTLKLPWYPELIYIGVSVKEFRELCEPKIITRHNWEKQACASLGWGWLTATERDLDAVSARSRSFLREFTRRTPVTGFVHLLPHFAKLIRSTRRSSTLSQRIANASKALGIDMDDGFRAFAFSVQYGYLAVDLSQEMGERRLVSIA</sequence>
<gene>
    <name evidence="1" type="ORF">SAMN06265784_103726</name>
</gene>
<dbReference type="RefSeq" id="WP_085483384.1">
    <property type="nucleotide sequence ID" value="NZ_FXAT01000003.1"/>
</dbReference>
<evidence type="ECO:0000313" key="2">
    <source>
        <dbReference type="Proteomes" id="UP000193228"/>
    </source>
</evidence>
<dbReference type="InterPro" id="IPR011335">
    <property type="entry name" value="Restrct_endonuc-II-like"/>
</dbReference>
<accession>A0A1X7KHB9</accession>
<protein>
    <recommendedName>
        <fullName evidence="3">TnsA endonuclease N terminal</fullName>
    </recommendedName>
</protein>
<evidence type="ECO:0008006" key="3">
    <source>
        <dbReference type="Google" id="ProtNLM"/>
    </source>
</evidence>
<organism evidence="1 2">
    <name type="scientific">Paraburkholderia susongensis</name>
    <dbReference type="NCBI Taxonomy" id="1515439"/>
    <lineage>
        <taxon>Bacteria</taxon>
        <taxon>Pseudomonadati</taxon>
        <taxon>Pseudomonadota</taxon>
        <taxon>Betaproteobacteria</taxon>
        <taxon>Burkholderiales</taxon>
        <taxon>Burkholderiaceae</taxon>
        <taxon>Paraburkholderia</taxon>
    </lineage>
</organism>
<dbReference type="Gene3D" id="3.40.1350.10">
    <property type="match status" value="1"/>
</dbReference>
<dbReference type="GO" id="GO:0003676">
    <property type="term" value="F:nucleic acid binding"/>
    <property type="evidence" value="ECO:0007669"/>
    <property type="project" value="InterPro"/>
</dbReference>
<dbReference type="AlphaFoldDB" id="A0A1X7KHB9"/>
<dbReference type="SUPFAM" id="SSF52980">
    <property type="entry name" value="Restriction endonuclease-like"/>
    <property type="match status" value="1"/>
</dbReference>
<dbReference type="STRING" id="1515439.SAMN06265784_103726"/>
<reference evidence="2" key="1">
    <citation type="submission" date="2017-04" db="EMBL/GenBank/DDBJ databases">
        <authorList>
            <person name="Varghese N."/>
            <person name="Submissions S."/>
        </authorList>
    </citation>
    <scope>NUCLEOTIDE SEQUENCE [LARGE SCALE GENOMIC DNA]</scope>
    <source>
        <strain evidence="2">LMG 29540</strain>
    </source>
</reference>
<name>A0A1X7KHB9_9BURK</name>